<evidence type="ECO:0000256" key="2">
    <source>
        <dbReference type="PROSITE-ProRule" id="PRU00169"/>
    </source>
</evidence>
<feature type="domain" description="Response regulatory" evidence="3">
    <location>
        <begin position="11"/>
        <end position="128"/>
    </location>
</feature>
<gene>
    <name evidence="5" type="ORF">ACFOOG_15225</name>
</gene>
<dbReference type="Pfam" id="PF00072">
    <property type="entry name" value="Response_reg"/>
    <property type="match status" value="1"/>
</dbReference>
<feature type="domain" description="HTH LytTR-type" evidence="4">
    <location>
        <begin position="160"/>
        <end position="262"/>
    </location>
</feature>
<feature type="modified residue" description="4-aspartylphosphate" evidence="2">
    <location>
        <position position="63"/>
    </location>
</feature>
<dbReference type="PROSITE" id="PS50110">
    <property type="entry name" value="RESPONSE_REGULATORY"/>
    <property type="match status" value="1"/>
</dbReference>
<dbReference type="Pfam" id="PF04397">
    <property type="entry name" value="LytTR"/>
    <property type="match status" value="1"/>
</dbReference>
<reference evidence="6" key="1">
    <citation type="journal article" date="2019" name="Int. J. Syst. Evol. Microbiol.">
        <title>The Global Catalogue of Microorganisms (GCM) 10K type strain sequencing project: providing services to taxonomists for standard genome sequencing and annotation.</title>
        <authorList>
            <consortium name="The Broad Institute Genomics Platform"/>
            <consortium name="The Broad Institute Genome Sequencing Center for Infectious Disease"/>
            <person name="Wu L."/>
            <person name="Ma J."/>
        </authorList>
    </citation>
    <scope>NUCLEOTIDE SEQUENCE [LARGE SCALE GENOMIC DNA]</scope>
    <source>
        <strain evidence="6">IBRC 10765</strain>
    </source>
</reference>
<dbReference type="RefSeq" id="WP_380698232.1">
    <property type="nucleotide sequence ID" value="NZ_JBHRYR010000005.1"/>
</dbReference>
<dbReference type="SMART" id="SM00448">
    <property type="entry name" value="REC"/>
    <property type="match status" value="1"/>
</dbReference>
<evidence type="ECO:0000313" key="5">
    <source>
        <dbReference type="EMBL" id="MFC3854194.1"/>
    </source>
</evidence>
<dbReference type="InterPro" id="IPR046947">
    <property type="entry name" value="LytR-like"/>
</dbReference>
<dbReference type="InterPro" id="IPR001789">
    <property type="entry name" value="Sig_transdc_resp-reg_receiver"/>
</dbReference>
<dbReference type="Gene3D" id="2.40.50.1020">
    <property type="entry name" value="LytTr DNA-binding domain"/>
    <property type="match status" value="1"/>
</dbReference>
<proteinExistence type="predicted"/>
<sequence>MAHDVLTWQATALIADDEPVLRFHLQKLLAELAPRLEVIATAANGDEALTLVRETRPDVVFLDIKMPGMTGLEVALAMQQEGLTEDVAIVFLTAYDQYAVTAFEREAVDYLLKPVEASRLTNTLVRLSKRAAAEPDGGLNLQTLKSLLNDDAATSRLRWINAQRGEDIHVLAVDDVLMFRAEDKYTTVFTPQGEFLIRRSLKQLEDELDQAQFWRIHRSTLVQVSAIEKVHRSITGQYRLHVKGVQTPVAISRRFAERFKQM</sequence>
<organism evidence="5 6">
    <name type="scientific">Saccharospirillum mangrovi</name>
    <dbReference type="NCBI Taxonomy" id="2161747"/>
    <lineage>
        <taxon>Bacteria</taxon>
        <taxon>Pseudomonadati</taxon>
        <taxon>Pseudomonadota</taxon>
        <taxon>Gammaproteobacteria</taxon>
        <taxon>Oceanospirillales</taxon>
        <taxon>Saccharospirillaceae</taxon>
        <taxon>Saccharospirillum</taxon>
    </lineage>
</organism>
<dbReference type="InterPro" id="IPR007492">
    <property type="entry name" value="LytTR_DNA-bd_dom"/>
</dbReference>
<keyword evidence="1" id="KW-0902">Two-component regulatory system</keyword>
<name>A0ABV8A1C4_9GAMM</name>
<keyword evidence="6" id="KW-1185">Reference proteome</keyword>
<evidence type="ECO:0000313" key="6">
    <source>
        <dbReference type="Proteomes" id="UP001595617"/>
    </source>
</evidence>
<evidence type="ECO:0000256" key="1">
    <source>
        <dbReference type="ARBA" id="ARBA00023012"/>
    </source>
</evidence>
<evidence type="ECO:0000259" key="3">
    <source>
        <dbReference type="PROSITE" id="PS50110"/>
    </source>
</evidence>
<evidence type="ECO:0000259" key="4">
    <source>
        <dbReference type="PROSITE" id="PS50930"/>
    </source>
</evidence>
<dbReference type="PANTHER" id="PTHR37299:SF1">
    <property type="entry name" value="STAGE 0 SPORULATION PROTEIN A HOMOLOG"/>
    <property type="match status" value="1"/>
</dbReference>
<dbReference type="InterPro" id="IPR011006">
    <property type="entry name" value="CheY-like_superfamily"/>
</dbReference>
<keyword evidence="2" id="KW-0597">Phosphoprotein</keyword>
<protein>
    <submittedName>
        <fullName evidence="5">LytR/AlgR family response regulator transcription factor</fullName>
    </submittedName>
</protein>
<dbReference type="EMBL" id="JBHRYR010000005">
    <property type="protein sequence ID" value="MFC3854194.1"/>
    <property type="molecule type" value="Genomic_DNA"/>
</dbReference>
<accession>A0ABV8A1C4</accession>
<comment type="caution">
    <text evidence="5">The sequence shown here is derived from an EMBL/GenBank/DDBJ whole genome shotgun (WGS) entry which is preliminary data.</text>
</comment>
<dbReference type="SUPFAM" id="SSF52172">
    <property type="entry name" value="CheY-like"/>
    <property type="match status" value="1"/>
</dbReference>
<dbReference type="SMART" id="SM00850">
    <property type="entry name" value="LytTR"/>
    <property type="match status" value="1"/>
</dbReference>
<dbReference type="Gene3D" id="3.40.50.2300">
    <property type="match status" value="1"/>
</dbReference>
<dbReference type="PROSITE" id="PS50930">
    <property type="entry name" value="HTH_LYTTR"/>
    <property type="match status" value="1"/>
</dbReference>
<dbReference type="Proteomes" id="UP001595617">
    <property type="component" value="Unassembled WGS sequence"/>
</dbReference>
<dbReference type="PANTHER" id="PTHR37299">
    <property type="entry name" value="TRANSCRIPTIONAL REGULATOR-RELATED"/>
    <property type="match status" value="1"/>
</dbReference>